<name>A0A0B6ZGC4_9EUPU</name>
<accession>A0A0B6ZGC4</accession>
<protein>
    <submittedName>
        <fullName evidence="1">Uncharacterized protein</fullName>
    </submittedName>
</protein>
<reference evidence="1" key="1">
    <citation type="submission" date="2014-12" db="EMBL/GenBank/DDBJ databases">
        <title>Insight into the proteome of Arion vulgaris.</title>
        <authorList>
            <person name="Aradska J."/>
            <person name="Bulat T."/>
            <person name="Smidak R."/>
            <person name="Sarate P."/>
            <person name="Gangsoo J."/>
            <person name="Sialana F."/>
            <person name="Bilban M."/>
            <person name="Lubec G."/>
        </authorList>
    </citation>
    <scope>NUCLEOTIDE SEQUENCE</scope>
    <source>
        <tissue evidence="1">Skin</tissue>
    </source>
</reference>
<organism evidence="1">
    <name type="scientific">Arion vulgaris</name>
    <dbReference type="NCBI Taxonomy" id="1028688"/>
    <lineage>
        <taxon>Eukaryota</taxon>
        <taxon>Metazoa</taxon>
        <taxon>Spiralia</taxon>
        <taxon>Lophotrochozoa</taxon>
        <taxon>Mollusca</taxon>
        <taxon>Gastropoda</taxon>
        <taxon>Heterobranchia</taxon>
        <taxon>Euthyneura</taxon>
        <taxon>Panpulmonata</taxon>
        <taxon>Eupulmonata</taxon>
        <taxon>Stylommatophora</taxon>
        <taxon>Helicina</taxon>
        <taxon>Arionoidea</taxon>
        <taxon>Arionidae</taxon>
        <taxon>Arion</taxon>
    </lineage>
</organism>
<dbReference type="EMBL" id="HACG01020738">
    <property type="protein sequence ID" value="CEK67603.1"/>
    <property type="molecule type" value="Transcribed_RNA"/>
</dbReference>
<gene>
    <name evidence="1" type="primary">ORF63263</name>
</gene>
<dbReference type="AlphaFoldDB" id="A0A0B6ZGC4"/>
<feature type="non-terminal residue" evidence="1">
    <location>
        <position position="66"/>
    </location>
</feature>
<sequence length="66" mass="7416">ITVTAYTDDGNSTELSEQFQTASSYPGLVQNLNVVQDTVFAQTLNITFNCPKETMRNGRITRFVLR</sequence>
<feature type="non-terminal residue" evidence="1">
    <location>
        <position position="1"/>
    </location>
</feature>
<evidence type="ECO:0000313" key="1">
    <source>
        <dbReference type="EMBL" id="CEK67603.1"/>
    </source>
</evidence>
<proteinExistence type="predicted"/>